<evidence type="ECO:0000259" key="11">
    <source>
        <dbReference type="PROSITE" id="PS51485"/>
    </source>
</evidence>
<evidence type="ECO:0000256" key="6">
    <source>
        <dbReference type="ARBA" id="ARBA00023157"/>
    </source>
</evidence>
<dbReference type="InterPro" id="IPR041846">
    <property type="entry name" value="ENL_dom"/>
</dbReference>
<dbReference type="Proteomes" id="UP000823749">
    <property type="component" value="Chromosome 8"/>
</dbReference>
<dbReference type="InterPro" id="IPR039391">
    <property type="entry name" value="Phytocyanin-like"/>
</dbReference>
<evidence type="ECO:0000256" key="5">
    <source>
        <dbReference type="ARBA" id="ARBA00023136"/>
    </source>
</evidence>
<proteinExistence type="inferred from homology"/>
<evidence type="ECO:0000256" key="4">
    <source>
        <dbReference type="ARBA" id="ARBA00022729"/>
    </source>
</evidence>
<dbReference type="EMBL" id="JACTNZ010000008">
    <property type="protein sequence ID" value="KAG5537752.1"/>
    <property type="molecule type" value="Genomic_DNA"/>
</dbReference>
<gene>
    <name evidence="12" type="ORF">RHGRI_025017</name>
</gene>
<keyword evidence="13" id="KW-1185">Reference proteome</keyword>
<evidence type="ECO:0000256" key="9">
    <source>
        <dbReference type="ARBA" id="ARBA00035011"/>
    </source>
</evidence>
<accession>A0AAV6JD28</accession>
<dbReference type="SUPFAM" id="SSF49503">
    <property type="entry name" value="Cupredoxins"/>
    <property type="match status" value="1"/>
</dbReference>
<evidence type="ECO:0000256" key="8">
    <source>
        <dbReference type="ARBA" id="ARBA00023288"/>
    </source>
</evidence>
<protein>
    <recommendedName>
        <fullName evidence="11">Phytocyanin domain-containing protein</fullName>
    </recommendedName>
</protein>
<feature type="domain" description="Phytocyanin" evidence="11">
    <location>
        <begin position="29"/>
        <end position="128"/>
    </location>
</feature>
<keyword evidence="5" id="KW-0472">Membrane</keyword>
<comment type="caution">
    <text evidence="12">The sequence shown here is derived from an EMBL/GenBank/DDBJ whole genome shotgun (WGS) entry which is preliminary data.</text>
</comment>
<dbReference type="GO" id="GO:0098552">
    <property type="term" value="C:side of membrane"/>
    <property type="evidence" value="ECO:0007669"/>
    <property type="project" value="UniProtKB-KW"/>
</dbReference>
<dbReference type="InterPro" id="IPR003245">
    <property type="entry name" value="Phytocyanin_dom"/>
</dbReference>
<evidence type="ECO:0000313" key="13">
    <source>
        <dbReference type="Proteomes" id="UP000823749"/>
    </source>
</evidence>
<evidence type="ECO:0000256" key="10">
    <source>
        <dbReference type="SAM" id="SignalP"/>
    </source>
</evidence>
<dbReference type="GO" id="GO:0005886">
    <property type="term" value="C:plasma membrane"/>
    <property type="evidence" value="ECO:0007669"/>
    <property type="project" value="UniProtKB-SubCell"/>
</dbReference>
<evidence type="ECO:0000256" key="1">
    <source>
        <dbReference type="ARBA" id="ARBA00004609"/>
    </source>
</evidence>
<reference evidence="12" key="1">
    <citation type="submission" date="2020-08" db="EMBL/GenBank/DDBJ databases">
        <title>Plant Genome Project.</title>
        <authorList>
            <person name="Zhang R.-G."/>
        </authorList>
    </citation>
    <scope>NUCLEOTIDE SEQUENCE</scope>
    <source>
        <strain evidence="12">WSP0</strain>
        <tissue evidence="12">Leaf</tissue>
    </source>
</reference>
<dbReference type="PROSITE" id="PS51485">
    <property type="entry name" value="PHYTOCYANIN"/>
    <property type="match status" value="1"/>
</dbReference>
<dbReference type="CDD" id="cd11019">
    <property type="entry name" value="OsENODL1_like"/>
    <property type="match status" value="1"/>
</dbReference>
<keyword evidence="2" id="KW-1003">Cell membrane</keyword>
<keyword evidence="8" id="KW-0449">Lipoprotein</keyword>
<evidence type="ECO:0000313" key="12">
    <source>
        <dbReference type="EMBL" id="KAG5537752.1"/>
    </source>
</evidence>
<dbReference type="InterPro" id="IPR008972">
    <property type="entry name" value="Cupredoxin"/>
</dbReference>
<keyword evidence="6" id="KW-1015">Disulfide bond</keyword>
<keyword evidence="4 10" id="KW-0732">Signal</keyword>
<comment type="subcellular location">
    <subcellularLocation>
        <location evidence="1">Cell membrane</location>
        <topology evidence="1">Lipid-anchor</topology>
        <topology evidence="1">GPI-anchor</topology>
    </subcellularLocation>
</comment>
<dbReference type="AlphaFoldDB" id="A0AAV6JD28"/>
<dbReference type="GO" id="GO:0009055">
    <property type="term" value="F:electron transfer activity"/>
    <property type="evidence" value="ECO:0007669"/>
    <property type="project" value="InterPro"/>
</dbReference>
<dbReference type="FunFam" id="2.60.40.420:FF:000010">
    <property type="entry name" value="Early nodulin-like protein 1"/>
    <property type="match status" value="1"/>
</dbReference>
<dbReference type="Pfam" id="PF02298">
    <property type="entry name" value="Cu_bind_like"/>
    <property type="match status" value="1"/>
</dbReference>
<dbReference type="Gene3D" id="2.60.40.420">
    <property type="entry name" value="Cupredoxins - blue copper proteins"/>
    <property type="match status" value="1"/>
</dbReference>
<feature type="chain" id="PRO_5043708824" description="Phytocyanin domain-containing protein" evidence="10">
    <location>
        <begin position="28"/>
        <end position="188"/>
    </location>
</feature>
<evidence type="ECO:0000256" key="3">
    <source>
        <dbReference type="ARBA" id="ARBA00022622"/>
    </source>
</evidence>
<comment type="similarity">
    <text evidence="9">Belongs to the early nodulin-like (ENODL) family.</text>
</comment>
<dbReference type="PANTHER" id="PTHR33021">
    <property type="entry name" value="BLUE COPPER PROTEIN"/>
    <property type="match status" value="1"/>
</dbReference>
<evidence type="ECO:0000256" key="2">
    <source>
        <dbReference type="ARBA" id="ARBA00022475"/>
    </source>
</evidence>
<keyword evidence="3" id="KW-0336">GPI-anchor</keyword>
<keyword evidence="7" id="KW-0325">Glycoprotein</keyword>
<dbReference type="PANTHER" id="PTHR33021:SF234">
    <property type="entry name" value="EARLY NODULIN-LIKE PROTEIN 7"/>
    <property type="match status" value="1"/>
</dbReference>
<evidence type="ECO:0000256" key="7">
    <source>
        <dbReference type="ARBA" id="ARBA00023180"/>
    </source>
</evidence>
<sequence>MMASTPSLFYCMFLIVSIAATNSPVEASKEFKVGWRTPDANESAIYDQWAARKRFRVGDSLRFEYKNDSVLVVDKFGYYHCNTSNPISTFNHGNTTVVNLDKPGPIYFISGDPNHCKDGQRLVIEVMSLHQVAHSPPSIANPPDSAMSPSSLSGSGVSDSVTLVSVSVAVIATSVTLFSAPFPFVSYV</sequence>
<organism evidence="12 13">
    <name type="scientific">Rhododendron griersonianum</name>
    <dbReference type="NCBI Taxonomy" id="479676"/>
    <lineage>
        <taxon>Eukaryota</taxon>
        <taxon>Viridiplantae</taxon>
        <taxon>Streptophyta</taxon>
        <taxon>Embryophyta</taxon>
        <taxon>Tracheophyta</taxon>
        <taxon>Spermatophyta</taxon>
        <taxon>Magnoliopsida</taxon>
        <taxon>eudicotyledons</taxon>
        <taxon>Gunneridae</taxon>
        <taxon>Pentapetalae</taxon>
        <taxon>asterids</taxon>
        <taxon>Ericales</taxon>
        <taxon>Ericaceae</taxon>
        <taxon>Ericoideae</taxon>
        <taxon>Rhodoreae</taxon>
        <taxon>Rhododendron</taxon>
    </lineage>
</organism>
<name>A0AAV6JD28_9ERIC</name>
<feature type="signal peptide" evidence="10">
    <location>
        <begin position="1"/>
        <end position="27"/>
    </location>
</feature>